<feature type="transmembrane region" description="Helical" evidence="1">
    <location>
        <begin position="249"/>
        <end position="268"/>
    </location>
</feature>
<name>A0A377FPI7_9BACL</name>
<dbReference type="AlphaFoldDB" id="A0A377FPI7"/>
<feature type="transmembrane region" description="Helical" evidence="1">
    <location>
        <begin position="288"/>
        <end position="309"/>
    </location>
</feature>
<reference evidence="2 3" key="1">
    <citation type="submission" date="2018-06" db="EMBL/GenBank/DDBJ databases">
        <authorList>
            <consortium name="Pathogen Informatics"/>
            <person name="Doyle S."/>
        </authorList>
    </citation>
    <scope>NUCLEOTIDE SEQUENCE [LARGE SCALE GENOMIC DNA]</scope>
    <source>
        <strain evidence="2 3">NCTC13163</strain>
    </source>
</reference>
<protein>
    <submittedName>
        <fullName evidence="2">Uncharacterized protein</fullName>
    </submittedName>
</protein>
<sequence length="332" mass="37647">MNWIDAYIEEVVKHVPANRRESLAESLQQEIKTKLPADPTETEMKRVLEEMGHPAAVAAQYKEGQYLIGPGMFPLYVSIVKLVVPIVMAVVFFGLVIASIPTFSGPILPTVGTFLTNVFDTLWNVGIQLVFWITLIFFLIERYAPQGSKAPVMKWDVNTLRERERGGRISKFDAGFGLFWTAVWFGVYVNAERLIGIYESTAEGFTMVTPVFNQSFLFDVIWLFLLVVLLQVVLGVWKWIKGRWSYALASYNLIYNVASATFIIWMASSARLLDARFVNWMEANVPNGVFSFNWVFGLVVAITILAAVFDSIDGFRKARKAPTYRKHHIAHT</sequence>
<organism evidence="2 3">
    <name type="scientific">Exiguobacterium aurantiacum</name>
    <dbReference type="NCBI Taxonomy" id="33987"/>
    <lineage>
        <taxon>Bacteria</taxon>
        <taxon>Bacillati</taxon>
        <taxon>Bacillota</taxon>
        <taxon>Bacilli</taxon>
        <taxon>Bacillales</taxon>
        <taxon>Bacillales Family XII. Incertae Sedis</taxon>
        <taxon>Exiguobacterium</taxon>
    </lineage>
</organism>
<evidence type="ECO:0000313" key="2">
    <source>
        <dbReference type="EMBL" id="STO06727.1"/>
    </source>
</evidence>
<feature type="transmembrane region" description="Helical" evidence="1">
    <location>
        <begin position="121"/>
        <end position="140"/>
    </location>
</feature>
<keyword evidence="1" id="KW-0812">Transmembrane</keyword>
<dbReference type="RefSeq" id="WP_029334012.1">
    <property type="nucleotide sequence ID" value="NZ_UGGP01000001.1"/>
</dbReference>
<feature type="transmembrane region" description="Helical" evidence="1">
    <location>
        <begin position="82"/>
        <end position="101"/>
    </location>
</feature>
<dbReference type="EMBL" id="UGGP01000001">
    <property type="protein sequence ID" value="STO06727.1"/>
    <property type="molecule type" value="Genomic_DNA"/>
</dbReference>
<evidence type="ECO:0000256" key="1">
    <source>
        <dbReference type="SAM" id="Phobius"/>
    </source>
</evidence>
<evidence type="ECO:0000313" key="3">
    <source>
        <dbReference type="Proteomes" id="UP000254060"/>
    </source>
</evidence>
<gene>
    <name evidence="2" type="ORF">NCTC13163_00024</name>
</gene>
<accession>A0A377FPI7</accession>
<dbReference type="Proteomes" id="UP000254060">
    <property type="component" value="Unassembled WGS sequence"/>
</dbReference>
<proteinExistence type="predicted"/>
<keyword evidence="1" id="KW-1133">Transmembrane helix</keyword>
<dbReference type="STRING" id="1397694.GCA_000702585_00550"/>
<dbReference type="OrthoDB" id="116789at2"/>
<feature type="transmembrane region" description="Helical" evidence="1">
    <location>
        <begin position="172"/>
        <end position="191"/>
    </location>
</feature>
<keyword evidence="1" id="KW-0472">Membrane</keyword>
<feature type="transmembrane region" description="Helical" evidence="1">
    <location>
        <begin position="211"/>
        <end position="237"/>
    </location>
</feature>